<accession>A0A2P2LT75</accession>
<reference evidence="2" key="1">
    <citation type="submission" date="2018-02" db="EMBL/GenBank/DDBJ databases">
        <title>Rhizophora mucronata_Transcriptome.</title>
        <authorList>
            <person name="Meera S.P."/>
            <person name="Sreeshan A."/>
            <person name="Augustine A."/>
        </authorList>
    </citation>
    <scope>NUCLEOTIDE SEQUENCE</scope>
    <source>
        <tissue evidence="2">Leaf</tissue>
    </source>
</reference>
<proteinExistence type="predicted"/>
<evidence type="ECO:0000313" key="2">
    <source>
        <dbReference type="EMBL" id="MBX21174.1"/>
    </source>
</evidence>
<evidence type="ECO:0000256" key="1">
    <source>
        <dbReference type="SAM" id="MobiDB-lite"/>
    </source>
</evidence>
<name>A0A2P2LT75_RHIMU</name>
<sequence>MRQIGSPSPSTVDPYLWLTSTMGPTDGPHPPVTSSLSAPKNTLRDGRNPPQATTCWPRLEWTG</sequence>
<protein>
    <submittedName>
        <fullName evidence="2">Uncharacterized protein</fullName>
    </submittedName>
</protein>
<dbReference type="EMBL" id="GGEC01040690">
    <property type="protein sequence ID" value="MBX21174.1"/>
    <property type="molecule type" value="Transcribed_RNA"/>
</dbReference>
<organism evidence="2">
    <name type="scientific">Rhizophora mucronata</name>
    <name type="common">Asiatic mangrove</name>
    <dbReference type="NCBI Taxonomy" id="61149"/>
    <lineage>
        <taxon>Eukaryota</taxon>
        <taxon>Viridiplantae</taxon>
        <taxon>Streptophyta</taxon>
        <taxon>Embryophyta</taxon>
        <taxon>Tracheophyta</taxon>
        <taxon>Spermatophyta</taxon>
        <taxon>Magnoliopsida</taxon>
        <taxon>eudicotyledons</taxon>
        <taxon>Gunneridae</taxon>
        <taxon>Pentapetalae</taxon>
        <taxon>rosids</taxon>
        <taxon>fabids</taxon>
        <taxon>Malpighiales</taxon>
        <taxon>Rhizophoraceae</taxon>
        <taxon>Rhizophora</taxon>
    </lineage>
</organism>
<feature type="compositionally biased region" description="Polar residues" evidence="1">
    <location>
        <begin position="1"/>
        <end position="11"/>
    </location>
</feature>
<dbReference type="AlphaFoldDB" id="A0A2P2LT75"/>
<feature type="region of interest" description="Disordered" evidence="1">
    <location>
        <begin position="1"/>
        <end position="63"/>
    </location>
</feature>